<dbReference type="InterPro" id="IPR006139">
    <property type="entry name" value="D-isomer_2_OHA_DH_cat_dom"/>
</dbReference>
<evidence type="ECO:0000256" key="3">
    <source>
        <dbReference type="RuleBase" id="RU003719"/>
    </source>
</evidence>
<name>A0A1W1W284_9FIRM</name>
<dbReference type="InterPro" id="IPR029753">
    <property type="entry name" value="D-isomer_DH_CS"/>
</dbReference>
<dbReference type="PROSITE" id="PS00671">
    <property type="entry name" value="D_2_HYDROXYACID_DH_3"/>
    <property type="match status" value="1"/>
</dbReference>
<dbReference type="InterPro" id="IPR006140">
    <property type="entry name" value="D-isomer_DH_NAD-bd"/>
</dbReference>
<evidence type="ECO:0000259" key="5">
    <source>
        <dbReference type="Pfam" id="PF02826"/>
    </source>
</evidence>
<evidence type="ECO:0000256" key="2">
    <source>
        <dbReference type="ARBA" id="ARBA00023002"/>
    </source>
</evidence>
<evidence type="ECO:0000313" key="7">
    <source>
        <dbReference type="Proteomes" id="UP000192569"/>
    </source>
</evidence>
<dbReference type="RefSeq" id="WP_084666608.1">
    <property type="nucleotide sequence ID" value="NZ_LT838272.1"/>
</dbReference>
<protein>
    <submittedName>
        <fullName evidence="6">Lactate dehydrogenase</fullName>
    </submittedName>
</protein>
<dbReference type="PANTHER" id="PTHR10996">
    <property type="entry name" value="2-HYDROXYACID DEHYDROGENASE-RELATED"/>
    <property type="match status" value="1"/>
</dbReference>
<reference evidence="6 7" key="1">
    <citation type="submission" date="2017-04" db="EMBL/GenBank/DDBJ databases">
        <authorList>
            <person name="Afonso C.L."/>
            <person name="Miller P.J."/>
            <person name="Scott M.A."/>
            <person name="Spackman E."/>
            <person name="Goraichik I."/>
            <person name="Dimitrov K.M."/>
            <person name="Suarez D.L."/>
            <person name="Swayne D.E."/>
        </authorList>
    </citation>
    <scope>NUCLEOTIDE SEQUENCE [LARGE SCALE GENOMIC DNA]</scope>
    <source>
        <strain evidence="6 7">ToBE</strain>
    </source>
</reference>
<keyword evidence="2 3" id="KW-0560">Oxidoreductase</keyword>
<proteinExistence type="inferred from homology"/>
<dbReference type="InterPro" id="IPR036291">
    <property type="entry name" value="NAD(P)-bd_dom_sf"/>
</dbReference>
<dbReference type="GO" id="GO:0016618">
    <property type="term" value="F:hydroxypyruvate reductase [NAD(P)H] activity"/>
    <property type="evidence" value="ECO:0007669"/>
    <property type="project" value="TreeGrafter"/>
</dbReference>
<dbReference type="EMBL" id="LT838272">
    <property type="protein sequence ID" value="SMB99501.1"/>
    <property type="molecule type" value="Genomic_DNA"/>
</dbReference>
<gene>
    <name evidence="6" type="ORF">SAMN00808754_2931</name>
</gene>
<dbReference type="Gene3D" id="3.40.50.720">
    <property type="entry name" value="NAD(P)-binding Rossmann-like Domain"/>
    <property type="match status" value="2"/>
</dbReference>
<dbReference type="GO" id="GO:0051287">
    <property type="term" value="F:NAD binding"/>
    <property type="evidence" value="ECO:0007669"/>
    <property type="project" value="InterPro"/>
</dbReference>
<dbReference type="STRING" id="698762.SAMN00808754_2931"/>
<dbReference type="GO" id="GO:0030267">
    <property type="term" value="F:glyoxylate reductase (NADPH) activity"/>
    <property type="evidence" value="ECO:0007669"/>
    <property type="project" value="TreeGrafter"/>
</dbReference>
<dbReference type="GO" id="GO:0005829">
    <property type="term" value="C:cytosol"/>
    <property type="evidence" value="ECO:0007669"/>
    <property type="project" value="TreeGrafter"/>
</dbReference>
<dbReference type="Pfam" id="PF00389">
    <property type="entry name" value="2-Hacid_dh"/>
    <property type="match status" value="1"/>
</dbReference>
<dbReference type="PANTHER" id="PTHR10996:SF257">
    <property type="entry name" value="GLYOXYLATE REDUCTASE 1"/>
    <property type="match status" value="1"/>
</dbReference>
<dbReference type="CDD" id="cd05301">
    <property type="entry name" value="GDH"/>
    <property type="match status" value="1"/>
</dbReference>
<organism evidence="6 7">
    <name type="scientific">Thermanaeromonas toyohensis ToBE</name>
    <dbReference type="NCBI Taxonomy" id="698762"/>
    <lineage>
        <taxon>Bacteria</taxon>
        <taxon>Bacillati</taxon>
        <taxon>Bacillota</taxon>
        <taxon>Clostridia</taxon>
        <taxon>Neomoorellales</taxon>
        <taxon>Neomoorellaceae</taxon>
        <taxon>Thermanaeromonas</taxon>
    </lineage>
</organism>
<feature type="domain" description="D-isomer specific 2-hydroxyacid dehydrogenase NAD-binding" evidence="5">
    <location>
        <begin position="111"/>
        <end position="287"/>
    </location>
</feature>
<keyword evidence="7" id="KW-1185">Reference proteome</keyword>
<dbReference type="Proteomes" id="UP000192569">
    <property type="component" value="Chromosome I"/>
</dbReference>
<dbReference type="FunFam" id="3.40.50.720:FF:000462">
    <property type="entry name" value="Glyoxylate reductase (NADP+)"/>
    <property type="match status" value="1"/>
</dbReference>
<dbReference type="InterPro" id="IPR050223">
    <property type="entry name" value="D-isomer_2-hydroxyacid_DH"/>
</dbReference>
<evidence type="ECO:0000256" key="1">
    <source>
        <dbReference type="ARBA" id="ARBA00005854"/>
    </source>
</evidence>
<evidence type="ECO:0000259" key="4">
    <source>
        <dbReference type="Pfam" id="PF00389"/>
    </source>
</evidence>
<dbReference type="PROSITE" id="PS00670">
    <property type="entry name" value="D_2_HYDROXYACID_DH_2"/>
    <property type="match status" value="1"/>
</dbReference>
<dbReference type="AlphaFoldDB" id="A0A1W1W284"/>
<feature type="domain" description="D-isomer specific 2-hydroxyacid dehydrogenase catalytic" evidence="4">
    <location>
        <begin position="6"/>
        <end position="319"/>
    </location>
</feature>
<comment type="similarity">
    <text evidence="1 3">Belongs to the D-isomer specific 2-hydroxyacid dehydrogenase family.</text>
</comment>
<accession>A0A1W1W284</accession>
<dbReference type="Pfam" id="PF02826">
    <property type="entry name" value="2-Hacid_dh_C"/>
    <property type="match status" value="1"/>
</dbReference>
<dbReference type="OrthoDB" id="9805416at2"/>
<evidence type="ECO:0000313" key="6">
    <source>
        <dbReference type="EMBL" id="SMB99501.1"/>
    </source>
</evidence>
<sequence>MTKWKVYVTRPVPQPAIDMLAEHCEVEVNPEDRVLSHEELIEKVKGRDGIFCLLTDIIDAEVLDAAKGAKVFANMAVGFNNIDVQAATERGILITNTPGVLTEATADMAWALLFAVARRIVEADKYMRAGKYKAWGPLLFLGQEITGKTLGVIGAGRIGTAFARKAKGFNMRVLYNDVEPNPQFEAETGGVFVDKDTLLREADFVSLHVPLLPSTYHLIGERELKLMKKTAILINTSRGPVVDEKALVQALKEGEIWGAGLDVFENEPEMAPGLAELDNVVVCPHIASATWDTRIAMATMAARNLLAALRGELPPQCVNPEAYYKRQEAK</sequence>
<dbReference type="SUPFAM" id="SSF52283">
    <property type="entry name" value="Formate/glycerate dehydrogenase catalytic domain-like"/>
    <property type="match status" value="1"/>
</dbReference>
<dbReference type="SUPFAM" id="SSF51735">
    <property type="entry name" value="NAD(P)-binding Rossmann-fold domains"/>
    <property type="match status" value="1"/>
</dbReference>